<accession>A0A2T4Z432</accession>
<dbReference type="EMBL" id="PZZP01000002">
    <property type="protein sequence ID" value="PTM56663.1"/>
    <property type="molecule type" value="Genomic_DNA"/>
</dbReference>
<evidence type="ECO:0000313" key="1">
    <source>
        <dbReference type="EMBL" id="PTM56663.1"/>
    </source>
</evidence>
<reference evidence="1 2" key="1">
    <citation type="submission" date="2018-04" db="EMBL/GenBank/DDBJ databases">
        <title>Genomic Encyclopedia of Archaeal and Bacterial Type Strains, Phase II (KMG-II): from individual species to whole genera.</title>
        <authorList>
            <person name="Goeker M."/>
        </authorList>
    </citation>
    <scope>NUCLEOTIDE SEQUENCE [LARGE SCALE GENOMIC DNA]</scope>
    <source>
        <strain evidence="1 2">DSM 45169</strain>
    </source>
</reference>
<gene>
    <name evidence="1" type="ORF">C8J48_2988</name>
</gene>
<dbReference type="AlphaFoldDB" id="A0A2T4Z432"/>
<name>A0A2T4Z432_9BACL</name>
<comment type="caution">
    <text evidence="1">The sequence shown here is derived from an EMBL/GenBank/DDBJ whole genome shotgun (WGS) entry which is preliminary data.</text>
</comment>
<dbReference type="Proteomes" id="UP000241639">
    <property type="component" value="Unassembled WGS sequence"/>
</dbReference>
<proteinExistence type="predicted"/>
<evidence type="ECO:0000313" key="2">
    <source>
        <dbReference type="Proteomes" id="UP000241639"/>
    </source>
</evidence>
<keyword evidence="2" id="KW-1185">Reference proteome</keyword>
<organism evidence="1 2">
    <name type="scientific">Desmospora activa DSM 45169</name>
    <dbReference type="NCBI Taxonomy" id="1121389"/>
    <lineage>
        <taxon>Bacteria</taxon>
        <taxon>Bacillati</taxon>
        <taxon>Bacillota</taxon>
        <taxon>Bacilli</taxon>
        <taxon>Bacillales</taxon>
        <taxon>Thermoactinomycetaceae</taxon>
        <taxon>Desmospora</taxon>
    </lineage>
</organism>
<protein>
    <submittedName>
        <fullName evidence="1">Uncharacterized protein</fullName>
    </submittedName>
</protein>
<sequence>MEFHFICRATLATQSDRGETCALKCMGLQTDNQADRLQSVCSILSAFFKAVFLLEEGMGQGVLAIPSMTPVLYFIVRVDHV</sequence>